<evidence type="ECO:0000256" key="5">
    <source>
        <dbReference type="ARBA" id="ARBA00022777"/>
    </source>
</evidence>
<feature type="region of interest" description="Disordered" evidence="9">
    <location>
        <begin position="1612"/>
        <end position="1632"/>
    </location>
</feature>
<gene>
    <name evidence="11" type="ORF">CHS0354_017855</name>
</gene>
<dbReference type="PROSITE" id="PS50011">
    <property type="entry name" value="PROTEIN_KINASE_DOM"/>
    <property type="match status" value="1"/>
</dbReference>
<keyword evidence="2" id="KW-0723">Serine/threonine-protein kinase</keyword>
<dbReference type="GO" id="GO:0004674">
    <property type="term" value="F:protein serine/threonine kinase activity"/>
    <property type="evidence" value="ECO:0007669"/>
    <property type="project" value="UniProtKB-KW"/>
</dbReference>
<reference evidence="11" key="3">
    <citation type="submission" date="2023-05" db="EMBL/GenBank/DDBJ databases">
        <authorList>
            <person name="Smith C.H."/>
        </authorList>
    </citation>
    <scope>NUCLEOTIDE SEQUENCE</scope>
    <source>
        <strain evidence="11">CHS0354</strain>
        <tissue evidence="11">Mantle</tissue>
    </source>
</reference>
<dbReference type="Gene3D" id="3.30.200.20">
    <property type="entry name" value="Phosphorylase Kinase, domain 1"/>
    <property type="match status" value="1"/>
</dbReference>
<feature type="compositionally biased region" description="Basic and acidic residues" evidence="9">
    <location>
        <begin position="464"/>
        <end position="484"/>
    </location>
</feature>
<dbReference type="InterPro" id="IPR035898">
    <property type="entry name" value="TAZ_dom_sf"/>
</dbReference>
<name>A0AAE0T7S1_9BIVA</name>
<feature type="compositionally biased region" description="Basic and acidic residues" evidence="9">
    <location>
        <begin position="1645"/>
        <end position="1664"/>
    </location>
</feature>
<comment type="catalytic activity">
    <reaction evidence="8">
        <text>L-seryl-[protein] + ATP = O-phospho-L-seryl-[protein] + ADP + H(+)</text>
        <dbReference type="Rhea" id="RHEA:17989"/>
        <dbReference type="Rhea" id="RHEA-COMP:9863"/>
        <dbReference type="Rhea" id="RHEA-COMP:11604"/>
        <dbReference type="ChEBI" id="CHEBI:15378"/>
        <dbReference type="ChEBI" id="CHEBI:29999"/>
        <dbReference type="ChEBI" id="CHEBI:30616"/>
        <dbReference type="ChEBI" id="CHEBI:83421"/>
        <dbReference type="ChEBI" id="CHEBI:456216"/>
        <dbReference type="EC" id="2.7.11.1"/>
    </reaction>
</comment>
<feature type="region of interest" description="Disordered" evidence="9">
    <location>
        <begin position="1539"/>
        <end position="1558"/>
    </location>
</feature>
<evidence type="ECO:0000313" key="12">
    <source>
        <dbReference type="Proteomes" id="UP001195483"/>
    </source>
</evidence>
<reference evidence="11" key="2">
    <citation type="journal article" date="2021" name="Genome Biol. Evol.">
        <title>Developing a high-quality reference genome for a parasitic bivalve with doubly uniparental inheritance (Bivalvia: Unionida).</title>
        <authorList>
            <person name="Smith C.H."/>
        </authorList>
    </citation>
    <scope>NUCLEOTIDE SEQUENCE</scope>
    <source>
        <strain evidence="11">CHS0354</strain>
        <tissue evidence="11">Mantle</tissue>
    </source>
</reference>
<feature type="compositionally biased region" description="Polar residues" evidence="9">
    <location>
        <begin position="434"/>
        <end position="455"/>
    </location>
</feature>
<keyword evidence="5" id="KW-0418">Kinase</keyword>
<feature type="region of interest" description="Disordered" evidence="9">
    <location>
        <begin position="1218"/>
        <end position="1249"/>
    </location>
</feature>
<feature type="compositionally biased region" description="Low complexity" evidence="9">
    <location>
        <begin position="778"/>
        <end position="796"/>
    </location>
</feature>
<feature type="region of interest" description="Disordered" evidence="9">
    <location>
        <begin position="153"/>
        <end position="203"/>
    </location>
</feature>
<dbReference type="InterPro" id="IPR053235">
    <property type="entry name" value="Ser_Thr_kinase"/>
</dbReference>
<feature type="region of interest" description="Disordered" evidence="9">
    <location>
        <begin position="1644"/>
        <end position="1746"/>
    </location>
</feature>
<evidence type="ECO:0000256" key="2">
    <source>
        <dbReference type="ARBA" id="ARBA00022527"/>
    </source>
</evidence>
<feature type="compositionally biased region" description="Low complexity" evidence="9">
    <location>
        <begin position="1708"/>
        <end position="1719"/>
    </location>
</feature>
<feature type="region of interest" description="Disordered" evidence="9">
    <location>
        <begin position="774"/>
        <end position="796"/>
    </location>
</feature>
<keyword evidence="4" id="KW-0547">Nucleotide-binding</keyword>
<comment type="catalytic activity">
    <reaction evidence="7">
        <text>L-threonyl-[protein] + ATP = O-phospho-L-threonyl-[protein] + ADP + H(+)</text>
        <dbReference type="Rhea" id="RHEA:46608"/>
        <dbReference type="Rhea" id="RHEA-COMP:11060"/>
        <dbReference type="Rhea" id="RHEA-COMP:11605"/>
        <dbReference type="ChEBI" id="CHEBI:15378"/>
        <dbReference type="ChEBI" id="CHEBI:30013"/>
        <dbReference type="ChEBI" id="CHEBI:30616"/>
        <dbReference type="ChEBI" id="CHEBI:61977"/>
        <dbReference type="ChEBI" id="CHEBI:456216"/>
        <dbReference type="EC" id="2.7.11.1"/>
    </reaction>
</comment>
<organism evidence="11 12">
    <name type="scientific">Potamilus streckersoni</name>
    <dbReference type="NCBI Taxonomy" id="2493646"/>
    <lineage>
        <taxon>Eukaryota</taxon>
        <taxon>Metazoa</taxon>
        <taxon>Spiralia</taxon>
        <taxon>Lophotrochozoa</taxon>
        <taxon>Mollusca</taxon>
        <taxon>Bivalvia</taxon>
        <taxon>Autobranchia</taxon>
        <taxon>Heteroconchia</taxon>
        <taxon>Palaeoheterodonta</taxon>
        <taxon>Unionida</taxon>
        <taxon>Unionoidea</taxon>
        <taxon>Unionidae</taxon>
        <taxon>Ambleminae</taxon>
        <taxon>Lampsilini</taxon>
        <taxon>Potamilus</taxon>
    </lineage>
</organism>
<feature type="region of interest" description="Disordered" evidence="9">
    <location>
        <begin position="691"/>
        <end position="719"/>
    </location>
</feature>
<dbReference type="SUPFAM" id="SSF56112">
    <property type="entry name" value="Protein kinase-like (PK-like)"/>
    <property type="match status" value="1"/>
</dbReference>
<protein>
    <recommendedName>
        <fullName evidence="1">non-specific serine/threonine protein kinase</fullName>
        <ecNumber evidence="1">2.7.11.1</ecNumber>
    </recommendedName>
</protein>
<feature type="region of interest" description="Disordered" evidence="9">
    <location>
        <begin position="426"/>
        <end position="500"/>
    </location>
</feature>
<feature type="region of interest" description="Disordered" evidence="9">
    <location>
        <begin position="733"/>
        <end position="754"/>
    </location>
</feature>
<evidence type="ECO:0000256" key="6">
    <source>
        <dbReference type="ARBA" id="ARBA00022840"/>
    </source>
</evidence>
<reference evidence="11" key="1">
    <citation type="journal article" date="2021" name="Genome Biol. Evol.">
        <title>A High-Quality Reference Genome for a Parasitic Bivalve with Doubly Uniparental Inheritance (Bivalvia: Unionida).</title>
        <authorList>
            <person name="Smith C.H."/>
        </authorList>
    </citation>
    <scope>NUCLEOTIDE SEQUENCE</scope>
    <source>
        <strain evidence="11">CHS0354</strain>
    </source>
</reference>
<evidence type="ECO:0000313" key="11">
    <source>
        <dbReference type="EMBL" id="KAK3604748.1"/>
    </source>
</evidence>
<accession>A0AAE0T7S1</accession>
<feature type="compositionally biased region" description="Polar residues" evidence="9">
    <location>
        <begin position="1218"/>
        <end position="1243"/>
    </location>
</feature>
<dbReference type="PANTHER" id="PTHR24361:SF433">
    <property type="entry name" value="PROTEIN KINASE DOMAIN-CONTAINING PROTEIN"/>
    <property type="match status" value="1"/>
</dbReference>
<proteinExistence type="predicted"/>
<keyword evidence="3" id="KW-0808">Transferase</keyword>
<dbReference type="InterPro" id="IPR000719">
    <property type="entry name" value="Prot_kinase_dom"/>
</dbReference>
<dbReference type="InterPro" id="IPR008271">
    <property type="entry name" value="Ser/Thr_kinase_AS"/>
</dbReference>
<sequence length="1889" mass="214857">MGLKTEISQHHQKKTRQIEDQAKSPDNGVNIRHLCRQRRQLVENENIHQKLEKDGFVRSDQKQEVSNKSCQNCKQYLLKIYDEEGKENEKESEKEVDTIKDEHVEQENAMVIKSLQFDKNKDQNEILVKHVDENFSNKISLKQKKDQENLHQIQKNQKGPDRKNNLKDTDSENKWKNGEDFQSKQMDNKDAYDSGTNPEKFPWEEETYVKMLPGGDENEDGNSIEKSYWETDGTGRFDSMDSLGFKTKLNIVTALFTVQRDSNRLQEDVEKRFSTTFPGVVSHAVSHRELSMLCDLHEKEMKPIVTEAIADLCRMEGDYTEVFEVPSLLSGELSTIPLSAKLGKSIGNSVTLTVSGEPKEDFIEKHEIDVLEHEKEKFTEQPEKSKLMIQVEELVCLLEEMKTYMSTMEERMEKSPIHIFGLTDGRQHYDLPRHNNNSGRGHSTNGKSQSGSPPDNTAAGGDHQGSDKWKNKKEDSKKDEEHLSGKNTDNPEVNSPTVQILDTQIPPLDFKSYRRKHCSLSIYELTMYLGYLGNLQLQSQEEAPPWKLHIEVNSCLEVVVDNFDPILDEALSCQICVTLSSHLKHFADCLLPYTSSCLVCRQIFMLICLHVKTCIDKSANLCQQKQQPQQQLSQICNVNLCQKITSFVSGDVDKLYRTLCHIWPRVKKTLAGLLRSEEIWDPQSTEFPFPVKIPLGPRSSGKGSTTLPSIPEHESLPRSSSYTSLTCEMFSSQGLAQSREGEEHDEGEENGHPHHLVQGSISVVEPSLVLGTAGIGDSSLEQSQNSVSESNSSSFSGRIYNEEGPSSLPNVHFHPSRGQLLSLIDRPMGIPGIGEVVYGNKWQLVKVAKFWGNLKLQYQMEGHLALHYREEGVILSEYKKQLQIMKTRYQENFQYQKLVHLGNGMSGKCHLAQDWNTEYKFCLKKIHISHYEEKEIEIWSELEHTYIVKLYGAIRLGEMVFILAEFIDGGCLTEAINTQRSLNCRLSHRLALHYFKQLLQVLCYLRNKDILHEDLKADNILLSQNDRSIRVADFGLARRITHQKKGEQPFGTQTQWSPEKAGSEGHGFPSEVWAAVCVLVHMLSGYPPWVRRFSDAKLLHFVIVQNSPPIQDIPKNVNPVVQDLIVQGLELDPVKRPTADALLKHKAFTLFESGPPSDQIYSTLLTSSSAAMLPLNHLDENTSILQEIYHSLAIPSVVQGVNGKENSIAIPIVSQGVNGKENSQHKNSIVSLQSQRQRSTNQKEGGPEYRLPSAKLSGNLKWLNTCYTTPQVSPDLLAMPVFVNPDLVPFFTPENQVPSYHFYDYLYDQTTTAQQPQPDSTELQVYTPDDVSYSGSSCQSYNLSDEDVNSNLPNFSLLDVDRELENFKKEVGLQVSVSPNSSVFRQVEKVEIPVREPDNQHDSWDSFDSFKLFGDGEPTIPSLPKFGDITSFYTGEMFMLTDTKKPDHQYPCSKCTLPDSEFNENASFDRMTEPEEKRGVPHQIILDSAKMQEVKLLQDLSSSAKQQESSQNSSKLDIQPKDQQSYMMRHSSYPIIQTTENLHPPTQPLTAPPDQKASKPFPEFAVLSRNPSSLQQLQTQIPRRTVDQDKAATFLDTLDSQKTSAVTVAQNMTSFNPPSQNSSSVRLPSDKSEKDLHNVLLKLAASERDKTSSSRPSLHLDLKRTSKMTHKTSDKRTPSTAPAMISRENKEPDEEMMCKSCDEMQKESTSSNTRSTPSPVHTTPKSAYDEQEEEFRRLETESQQSDEILNHGLDNEYETQEQVNAELSIEHDEDRSLQYVFKTYLDEHDQSAECSLSLTFVNHEKETLLEMKVKRQTKQSWQDFIEKEFCQNNLYHNRFRLEMFNFRYAGGIFINLDDNIGDEDKTVVVMEATARDPWFVEDGMIKHLV</sequence>
<feature type="region of interest" description="Disordered" evidence="9">
    <location>
        <begin position="1499"/>
        <end position="1520"/>
    </location>
</feature>
<feature type="compositionally biased region" description="Polar residues" evidence="9">
    <location>
        <begin position="1612"/>
        <end position="1626"/>
    </location>
</feature>
<dbReference type="Gene3D" id="1.10.510.10">
    <property type="entry name" value="Transferase(Phosphotransferase) domain 1"/>
    <property type="match status" value="1"/>
</dbReference>
<dbReference type="GO" id="GO:0005737">
    <property type="term" value="C:cytoplasm"/>
    <property type="evidence" value="ECO:0007669"/>
    <property type="project" value="TreeGrafter"/>
</dbReference>
<evidence type="ECO:0000256" key="8">
    <source>
        <dbReference type="ARBA" id="ARBA00048679"/>
    </source>
</evidence>
<dbReference type="EMBL" id="JAEAOA010001102">
    <property type="protein sequence ID" value="KAK3604748.1"/>
    <property type="molecule type" value="Genomic_DNA"/>
</dbReference>
<evidence type="ECO:0000256" key="4">
    <source>
        <dbReference type="ARBA" id="ARBA00022741"/>
    </source>
</evidence>
<feature type="compositionally biased region" description="Polar residues" evidence="9">
    <location>
        <begin position="485"/>
        <end position="500"/>
    </location>
</feature>
<keyword evidence="12" id="KW-1185">Reference proteome</keyword>
<dbReference type="SUPFAM" id="SSF57933">
    <property type="entry name" value="TAZ domain"/>
    <property type="match status" value="1"/>
</dbReference>
<evidence type="ECO:0000256" key="7">
    <source>
        <dbReference type="ARBA" id="ARBA00047899"/>
    </source>
</evidence>
<evidence type="ECO:0000256" key="3">
    <source>
        <dbReference type="ARBA" id="ARBA00022679"/>
    </source>
</evidence>
<dbReference type="EC" id="2.7.11.1" evidence="1"/>
<dbReference type="PROSITE" id="PS00108">
    <property type="entry name" value="PROTEIN_KINASE_ST"/>
    <property type="match status" value="1"/>
</dbReference>
<evidence type="ECO:0000259" key="10">
    <source>
        <dbReference type="PROSITE" id="PS50011"/>
    </source>
</evidence>
<evidence type="ECO:0000256" key="1">
    <source>
        <dbReference type="ARBA" id="ARBA00012513"/>
    </source>
</evidence>
<dbReference type="PANTHER" id="PTHR24361">
    <property type="entry name" value="MITOGEN-ACTIVATED KINASE KINASE KINASE"/>
    <property type="match status" value="1"/>
</dbReference>
<dbReference type="Proteomes" id="UP001195483">
    <property type="component" value="Unassembled WGS sequence"/>
</dbReference>
<evidence type="ECO:0000256" key="9">
    <source>
        <dbReference type="SAM" id="MobiDB-lite"/>
    </source>
</evidence>
<dbReference type="Pfam" id="PF00069">
    <property type="entry name" value="Pkinase"/>
    <property type="match status" value="1"/>
</dbReference>
<dbReference type="SMART" id="SM00220">
    <property type="entry name" value="S_TKc"/>
    <property type="match status" value="1"/>
</dbReference>
<feature type="region of interest" description="Disordered" evidence="9">
    <location>
        <begin position="1"/>
        <end position="30"/>
    </location>
</feature>
<dbReference type="GO" id="GO:0005524">
    <property type="term" value="F:ATP binding"/>
    <property type="evidence" value="ECO:0007669"/>
    <property type="project" value="UniProtKB-KW"/>
</dbReference>
<dbReference type="InterPro" id="IPR011009">
    <property type="entry name" value="Kinase-like_dom_sf"/>
</dbReference>
<feature type="compositionally biased region" description="Basic and acidic residues" evidence="9">
    <location>
        <begin position="1696"/>
        <end position="1706"/>
    </location>
</feature>
<comment type="caution">
    <text evidence="11">The sequence shown here is derived from an EMBL/GenBank/DDBJ whole genome shotgun (WGS) entry which is preliminary data.</text>
</comment>
<feature type="compositionally biased region" description="Basic and acidic residues" evidence="9">
    <location>
        <begin position="158"/>
        <end position="192"/>
    </location>
</feature>
<feature type="domain" description="Protein kinase" evidence="10">
    <location>
        <begin position="895"/>
        <end position="1148"/>
    </location>
</feature>
<keyword evidence="6" id="KW-0067">ATP-binding</keyword>